<feature type="domain" description="Chromo" evidence="3">
    <location>
        <begin position="380"/>
        <end position="441"/>
    </location>
</feature>
<evidence type="ECO:0000259" key="5">
    <source>
        <dbReference type="PROSITE" id="PS51061"/>
    </source>
</evidence>
<dbReference type="InterPro" id="IPR000467">
    <property type="entry name" value="G_patch_dom"/>
</dbReference>
<feature type="compositionally biased region" description="Acidic residues" evidence="2">
    <location>
        <begin position="449"/>
        <end position="472"/>
    </location>
</feature>
<dbReference type="Gene3D" id="2.40.50.40">
    <property type="match status" value="1"/>
</dbReference>
<dbReference type="EMBL" id="ML986940">
    <property type="protein sequence ID" value="KAF2257553.1"/>
    <property type="molecule type" value="Genomic_DNA"/>
</dbReference>
<name>A0A9P4JZ05_9PLEO</name>
<evidence type="ECO:0000259" key="3">
    <source>
        <dbReference type="PROSITE" id="PS50013"/>
    </source>
</evidence>
<dbReference type="Pfam" id="PF01585">
    <property type="entry name" value="G-patch"/>
    <property type="match status" value="1"/>
</dbReference>
<evidence type="ECO:0000256" key="1">
    <source>
        <dbReference type="ARBA" id="ARBA00011353"/>
    </source>
</evidence>
<dbReference type="SMART" id="SM00443">
    <property type="entry name" value="G_patch"/>
    <property type="match status" value="1"/>
</dbReference>
<feature type="compositionally biased region" description="Basic and acidic residues" evidence="2">
    <location>
        <begin position="83"/>
        <end position="100"/>
    </location>
</feature>
<dbReference type="InterPro" id="IPR000953">
    <property type="entry name" value="Chromo/chromo_shadow_dom"/>
</dbReference>
<proteinExistence type="predicted"/>
<dbReference type="InterPro" id="IPR036867">
    <property type="entry name" value="R3H_dom_sf"/>
</dbReference>
<evidence type="ECO:0000313" key="6">
    <source>
        <dbReference type="EMBL" id="KAF2257553.1"/>
    </source>
</evidence>
<feature type="non-terminal residue" evidence="6">
    <location>
        <position position="792"/>
    </location>
</feature>
<feature type="region of interest" description="Disordered" evidence="2">
    <location>
        <begin position="715"/>
        <end position="734"/>
    </location>
</feature>
<dbReference type="SUPFAM" id="SSF82708">
    <property type="entry name" value="R3H domain"/>
    <property type="match status" value="1"/>
</dbReference>
<feature type="compositionally biased region" description="Polar residues" evidence="2">
    <location>
        <begin position="206"/>
        <end position="228"/>
    </location>
</feature>
<dbReference type="InterPro" id="IPR001374">
    <property type="entry name" value="R3H_dom"/>
</dbReference>
<comment type="subunit">
    <text evidence="1">Component of the NuA4 histone acetyltransferase complex.</text>
</comment>
<dbReference type="AlphaFoldDB" id="A0A9P4JZ05"/>
<evidence type="ECO:0000259" key="4">
    <source>
        <dbReference type="PROSITE" id="PS50174"/>
    </source>
</evidence>
<evidence type="ECO:0000313" key="7">
    <source>
        <dbReference type="Proteomes" id="UP000800093"/>
    </source>
</evidence>
<dbReference type="Proteomes" id="UP000800093">
    <property type="component" value="Unassembled WGS sequence"/>
</dbReference>
<dbReference type="GO" id="GO:0003676">
    <property type="term" value="F:nucleic acid binding"/>
    <property type="evidence" value="ECO:0007669"/>
    <property type="project" value="UniProtKB-UniRule"/>
</dbReference>
<comment type="caution">
    <text evidence="6">The sequence shown here is derived from an EMBL/GenBank/DDBJ whole genome shotgun (WGS) entry which is preliminary data.</text>
</comment>
<reference evidence="7" key="1">
    <citation type="journal article" date="2020" name="Stud. Mycol.">
        <title>101 Dothideomycetes genomes: A test case for predicting lifestyles and emergence of pathogens.</title>
        <authorList>
            <person name="Haridas S."/>
            <person name="Albert R."/>
            <person name="Binder M."/>
            <person name="Bloem J."/>
            <person name="LaButti K."/>
            <person name="Salamov A."/>
            <person name="Andreopoulos B."/>
            <person name="Baker S."/>
            <person name="Barry K."/>
            <person name="Bills G."/>
            <person name="Bluhm B."/>
            <person name="Cannon C."/>
            <person name="Castanera R."/>
            <person name="Culley D."/>
            <person name="Daum C."/>
            <person name="Ezra D."/>
            <person name="Gonzalez J."/>
            <person name="Henrissat B."/>
            <person name="Kuo A."/>
            <person name="Liang C."/>
            <person name="Lipzen A."/>
            <person name="Lutzoni F."/>
            <person name="Magnuson J."/>
            <person name="Mondo S."/>
            <person name="Nolan M."/>
            <person name="Ohm R."/>
            <person name="Pangilinan J."/>
            <person name="Park H.-J."/>
            <person name="Ramirez L."/>
            <person name="Alfaro M."/>
            <person name="Sun H."/>
            <person name="Tritt A."/>
            <person name="Yoshinaga Y."/>
            <person name="Zwiers L.-H."/>
            <person name="Turgeon B."/>
            <person name="Goodwin S."/>
            <person name="Spatafora J."/>
            <person name="Crous P."/>
            <person name="Grigoriev I."/>
        </authorList>
    </citation>
    <scope>NUCLEOTIDE SEQUENCE [LARGE SCALE GENOMIC DNA]</scope>
    <source>
        <strain evidence="7">CBS 304.66</strain>
    </source>
</reference>
<sequence>MARRSGGPSAKPMPRRCVATPNMNKRQCPQGWSAPKGAASKPKFSLADEARYLSTHRSRAFDPDRKLRLLKIDFVSAGRLEGTIKEHQGDHDGHDHLAEDKQEDEDPPIATAAESPTTVQTMAKIAIRSPSPSPSASSEEVVFKGRGVTVSNSSMPSKESPASARQVSSREVSSEPAEPQRVVPRANNSPKQPTSLTPSPPLPASISINLRPSPGTANAPTILSQSTKPDSDAHGNIIQEGLEKCLGGKLNWDVNSTPWVGRRKPGIGWLPVRDRPGMGAFIHGDVNPANAAMDDYMQNIEDFIGKEGYDTNAPNVLAHRNPGRGATEERIPHAYNDETKAISRKSSSDAFEAIGDEGEWDSDAIRDNFGDASSQSDIELEIERIVAKRNRKNGAQYLVVYEDNPIDDAVWFSATFLKKPADMKLVNEFEARVRIRQQQSCSSTNSDIETGDEDEDDEDTGDETEDEPELDDERLARTLQKQEDLGLGSDRVMLYGGDEFFDGPVKTPRLGLAGIDRPSKRRQQRYGRRSISDFPSASTLADVLDMDPYNGFDIMDTERPSLRPTKGGRRSQLVPELSDEDLKEQLKSIWEADHAKKRIKKAEREELRKQGLLGRKGKSPNLSVKYRDGYSMDQVIEEIREFMISDTQTCSLPPMDAHRRAVVHQFVHQLGLTSRSRGDGQNRFTVLSKTLRTMTFSNETFDSIIDQRRFRARLQGSTRGPTQRSDRPKKAVVSYKEGDVVGASAPELGPENRGRAILEKMGWMKGTALGALDNKGILQPIAHTVKTSKAGL</sequence>
<organism evidence="6 7">
    <name type="scientific">Lojkania enalia</name>
    <dbReference type="NCBI Taxonomy" id="147567"/>
    <lineage>
        <taxon>Eukaryota</taxon>
        <taxon>Fungi</taxon>
        <taxon>Dikarya</taxon>
        <taxon>Ascomycota</taxon>
        <taxon>Pezizomycotina</taxon>
        <taxon>Dothideomycetes</taxon>
        <taxon>Pleosporomycetidae</taxon>
        <taxon>Pleosporales</taxon>
        <taxon>Pleosporales incertae sedis</taxon>
        <taxon>Lojkania</taxon>
    </lineage>
</organism>
<evidence type="ECO:0000256" key="2">
    <source>
        <dbReference type="SAM" id="MobiDB-lite"/>
    </source>
</evidence>
<feature type="compositionally biased region" description="Polar residues" evidence="2">
    <location>
        <begin position="436"/>
        <end position="448"/>
    </location>
</feature>
<keyword evidence="7" id="KW-1185">Reference proteome</keyword>
<dbReference type="PROSITE" id="PS50013">
    <property type="entry name" value="CHROMO_2"/>
    <property type="match status" value="1"/>
</dbReference>
<dbReference type="GO" id="GO:0006338">
    <property type="term" value="P:chromatin remodeling"/>
    <property type="evidence" value="ECO:0007669"/>
    <property type="project" value="UniProtKB-ARBA"/>
</dbReference>
<gene>
    <name evidence="6" type="ORF">CC78DRAFT_538439</name>
</gene>
<feature type="region of interest" description="Disordered" evidence="2">
    <location>
        <begin position="506"/>
        <end position="533"/>
    </location>
</feature>
<feature type="region of interest" description="Disordered" evidence="2">
    <location>
        <begin position="83"/>
        <end position="235"/>
    </location>
</feature>
<feature type="compositionally biased region" description="Basic residues" evidence="2">
    <location>
        <begin position="519"/>
        <end position="528"/>
    </location>
</feature>
<dbReference type="PANTHER" id="PTHR14195">
    <property type="entry name" value="G PATCH DOMAIN CONTAINING PROTEIN 2"/>
    <property type="match status" value="1"/>
</dbReference>
<dbReference type="InterPro" id="IPR051189">
    <property type="entry name" value="Splicing_assoc_domain"/>
</dbReference>
<accession>A0A9P4JZ05</accession>
<dbReference type="InterPro" id="IPR016197">
    <property type="entry name" value="Chromo-like_dom_sf"/>
</dbReference>
<dbReference type="PROSITE" id="PS51061">
    <property type="entry name" value="R3H"/>
    <property type="match status" value="1"/>
</dbReference>
<dbReference type="Gene3D" id="3.30.1370.50">
    <property type="entry name" value="R3H-like domain"/>
    <property type="match status" value="1"/>
</dbReference>
<feature type="domain" description="R3H" evidence="5">
    <location>
        <begin position="629"/>
        <end position="691"/>
    </location>
</feature>
<dbReference type="SUPFAM" id="SSF54160">
    <property type="entry name" value="Chromo domain-like"/>
    <property type="match status" value="1"/>
</dbReference>
<dbReference type="PROSITE" id="PS50174">
    <property type="entry name" value="G_PATCH"/>
    <property type="match status" value="1"/>
</dbReference>
<feature type="domain" description="G-patch" evidence="4">
    <location>
        <begin position="750"/>
        <end position="792"/>
    </location>
</feature>
<protein>
    <recommendedName>
        <fullName evidence="8">Protein SQS1</fullName>
    </recommendedName>
</protein>
<dbReference type="SMART" id="SM00393">
    <property type="entry name" value="R3H"/>
    <property type="match status" value="1"/>
</dbReference>
<feature type="region of interest" description="Disordered" evidence="2">
    <location>
        <begin position="436"/>
        <end position="473"/>
    </location>
</feature>
<dbReference type="CDD" id="cd00024">
    <property type="entry name" value="CD_CSD"/>
    <property type="match status" value="1"/>
</dbReference>
<feature type="region of interest" description="Disordered" evidence="2">
    <location>
        <begin position="1"/>
        <end position="41"/>
    </location>
</feature>
<dbReference type="Pfam" id="PF01424">
    <property type="entry name" value="R3H"/>
    <property type="match status" value="1"/>
</dbReference>
<dbReference type="OrthoDB" id="21470at2759"/>
<evidence type="ECO:0008006" key="8">
    <source>
        <dbReference type="Google" id="ProtNLM"/>
    </source>
</evidence>